<evidence type="ECO:0000313" key="4">
    <source>
        <dbReference type="EMBL" id="KIW52294.1"/>
    </source>
</evidence>
<evidence type="ECO:0000256" key="2">
    <source>
        <dbReference type="SAM" id="MobiDB-lite"/>
    </source>
</evidence>
<dbReference type="InterPro" id="IPR027417">
    <property type="entry name" value="P-loop_NTPase"/>
</dbReference>
<proteinExistence type="inferred from homology"/>
<reference evidence="4 5" key="1">
    <citation type="submission" date="2015-01" db="EMBL/GenBank/DDBJ databases">
        <title>The Genome Sequence of Exophiala xenobiotica CBS118157.</title>
        <authorList>
            <consortium name="The Broad Institute Genomics Platform"/>
            <person name="Cuomo C."/>
            <person name="de Hoog S."/>
            <person name="Gorbushina A."/>
            <person name="Stielow B."/>
            <person name="Teixiera M."/>
            <person name="Abouelleil A."/>
            <person name="Chapman S.B."/>
            <person name="Priest M."/>
            <person name="Young S.K."/>
            <person name="Wortman J."/>
            <person name="Nusbaum C."/>
            <person name="Birren B."/>
        </authorList>
    </citation>
    <scope>NUCLEOTIDE SEQUENCE [LARGE SCALE GENOMIC DNA]</scope>
    <source>
        <strain evidence="4 5">CBS 118157</strain>
    </source>
</reference>
<dbReference type="Pfam" id="PF13424">
    <property type="entry name" value="TPR_12"/>
    <property type="match status" value="3"/>
</dbReference>
<dbReference type="GO" id="GO:0043531">
    <property type="term" value="F:ADP binding"/>
    <property type="evidence" value="ECO:0007669"/>
    <property type="project" value="InterPro"/>
</dbReference>
<comment type="similarity">
    <text evidence="1">Belongs to the putative lipase ROG1 family.</text>
</comment>
<dbReference type="Proteomes" id="UP000054342">
    <property type="component" value="Unassembled WGS sequence"/>
</dbReference>
<dbReference type="STRING" id="348802.A0A0D2EWU4"/>
<dbReference type="InterPro" id="IPR007751">
    <property type="entry name" value="DUF676_lipase-like"/>
</dbReference>
<sequence>MHRKWPIVAFSLSRHRITGTNATPRGSHSASRLAAKVLRLTDEHTGLKVLWPTLGSGNKDGKETIDIVAVHGLGAHPDDTWTKNRGTKDEPQWMNWLQEEEMLPAAVPNARIMRFGYKSNWFGPDTIRHSPRTVADRLLTVLKQERESCVDRPLIFIAHSFGGLVVLKAVCEAYHDRDEWPGIFDAVRGLVFFGTPFRGADGMTHSEMVEAAAREYDEQDIEARPLEILAPDNELLQDLVDAFQKRVWPQMLQTRIACFYELQASEIGAIVGKQRRKTFAVNERSGCLDLSDRVSKYPLERTHFNMNKFARPEEVDYKIAAGVVRGIAAKAQQSSSAPTPPGTTRRLEYLPDDGADEPGMLSHRDHRMNKQYLVPHACSNKFTGRLGVLERLERSLVASSSPEKIAKRRIFVLHGLGGVGKTQISLRFAETYRRKFWGVFWIDASSVEAADRSYADIGNAMGVKDGKLWLSNQQLDWLLILDNADDPSVDIAQFFPSGNSGALLVTSRNADCGIYATMPEMCHKLEDMELEDGMALILKTTGADRDDKQCRYWAEQIALKLDCLPLALMQAGAAIRQGRCKLQTYLDEYDQDHRRLLETHPGQGADGYKYTVYTAWEVSLRMMEEQNCPESSVARELLNVSAFLHPEDVPWHIFDHASILLEQGPHSKAASQYWGFARFLSFHKTFSRGSNQDYREAPVSDHSATQRTKKRISEAVSLLARYSLIDLNEENRTFTFHRLVHSWARDRLEGLDKQRARTMASLTLADSIPSGQDASDYQLRRRLYPHVNCIVGPDGSLFAVSSTDQVRMAEKYALVSSDGGNSAMAERMYKKSLLFLDTIWIWKDPIHRLTLVHKLSSVLRERGHFTKAAEMAQQAYQGRKESIGEDHRDSLDSLSSLVLALQGQGEYEEARRMSESLEKKCRRMLGSKSLETMAAMNTRALILQKQGKYDMAAVVCGKVLALREEVLTKEHPDTIESLSNLARILGYQGKWELAEERSRQAYKRREKTLGKEHPDTLASKGDLASVMLEAGHDGEAERMYREVLESRRKVLGPEHPDTMTSYCDLAAAVRQQGDFAKAEEMLRLALVGYRKHLKESHPYILVAQSNLAINLRSRQKFKDALDMYEKTLAVWEETKQQHHPEALACLGNLIVALREQKRYTEAEDAGKRALAGYQKTLGCDHHSTLWSLADLGWTLQFKERYVEAEEMIRTALGGLISQLGIEKPTTLDVVCRLAYILERCSKHEEAWLLYDEACKQNRSLGGANLDHWCFKRLKRLEETMKAASIPQPSSSGFDSFFASTAGAGRQERESRPDLKEVPSNGDSRKRRRSLSVDEASKPKRLQV</sequence>
<dbReference type="InterPro" id="IPR029058">
    <property type="entry name" value="AB_hydrolase_fold"/>
</dbReference>
<dbReference type="NCBIfam" id="NF040586">
    <property type="entry name" value="FxSxx_TPR"/>
    <property type="match status" value="1"/>
</dbReference>
<dbReference type="GeneID" id="25329850"/>
<dbReference type="InterPro" id="IPR019734">
    <property type="entry name" value="TPR_rpt"/>
</dbReference>
<evidence type="ECO:0000259" key="3">
    <source>
        <dbReference type="Pfam" id="PF05057"/>
    </source>
</evidence>
<dbReference type="Gene3D" id="3.40.50.1820">
    <property type="entry name" value="alpha/beta hydrolase"/>
    <property type="match status" value="1"/>
</dbReference>
<dbReference type="Pfam" id="PF05057">
    <property type="entry name" value="DUF676"/>
    <property type="match status" value="1"/>
</dbReference>
<dbReference type="OrthoDB" id="4121157at2759"/>
<name>A0A0D2EWU4_9EURO</name>
<dbReference type="SUPFAM" id="SSF48452">
    <property type="entry name" value="TPR-like"/>
    <property type="match status" value="3"/>
</dbReference>
<gene>
    <name evidence="4" type="ORF">PV05_07942</name>
</gene>
<feature type="region of interest" description="Disordered" evidence="2">
    <location>
        <begin position="1284"/>
        <end position="1343"/>
    </location>
</feature>
<dbReference type="InterPro" id="IPR053137">
    <property type="entry name" value="NLR-like"/>
</dbReference>
<organism evidence="4 5">
    <name type="scientific">Exophiala xenobiotica</name>
    <dbReference type="NCBI Taxonomy" id="348802"/>
    <lineage>
        <taxon>Eukaryota</taxon>
        <taxon>Fungi</taxon>
        <taxon>Dikarya</taxon>
        <taxon>Ascomycota</taxon>
        <taxon>Pezizomycotina</taxon>
        <taxon>Eurotiomycetes</taxon>
        <taxon>Chaetothyriomycetidae</taxon>
        <taxon>Chaetothyriales</taxon>
        <taxon>Herpotrichiellaceae</taxon>
        <taxon>Exophiala</taxon>
    </lineage>
</organism>
<dbReference type="PANTHER" id="PTHR46082:SF6">
    <property type="entry name" value="AAA+ ATPASE DOMAIN-CONTAINING PROTEIN-RELATED"/>
    <property type="match status" value="1"/>
</dbReference>
<dbReference type="InterPro" id="IPR011990">
    <property type="entry name" value="TPR-like_helical_dom_sf"/>
</dbReference>
<dbReference type="SMART" id="SM00028">
    <property type="entry name" value="TPR"/>
    <property type="match status" value="6"/>
</dbReference>
<dbReference type="Pfam" id="PF13374">
    <property type="entry name" value="TPR_10"/>
    <property type="match status" value="3"/>
</dbReference>
<dbReference type="RefSeq" id="XP_013312878.1">
    <property type="nucleotide sequence ID" value="XM_013457424.1"/>
</dbReference>
<dbReference type="Gene3D" id="3.40.50.300">
    <property type="entry name" value="P-loop containing nucleotide triphosphate hydrolases"/>
    <property type="match status" value="1"/>
</dbReference>
<protein>
    <recommendedName>
        <fullName evidence="3">DUF676 domain-containing protein</fullName>
    </recommendedName>
</protein>
<dbReference type="EMBL" id="KN847321">
    <property type="protein sequence ID" value="KIW52294.1"/>
    <property type="molecule type" value="Genomic_DNA"/>
</dbReference>
<accession>A0A0D2EWU4</accession>
<feature type="compositionally biased region" description="Basic and acidic residues" evidence="2">
    <location>
        <begin position="1305"/>
        <end position="1316"/>
    </location>
</feature>
<evidence type="ECO:0000313" key="5">
    <source>
        <dbReference type="Proteomes" id="UP000054342"/>
    </source>
</evidence>
<keyword evidence="5" id="KW-1185">Reference proteome</keyword>
<dbReference type="SUPFAM" id="SSF52540">
    <property type="entry name" value="P-loop containing nucleoside triphosphate hydrolases"/>
    <property type="match status" value="1"/>
</dbReference>
<feature type="domain" description="DUF676" evidence="3">
    <location>
        <begin position="133"/>
        <end position="206"/>
    </location>
</feature>
<dbReference type="PANTHER" id="PTHR46082">
    <property type="entry name" value="ATP/GTP-BINDING PROTEIN-RELATED"/>
    <property type="match status" value="1"/>
</dbReference>
<evidence type="ECO:0000256" key="1">
    <source>
        <dbReference type="ARBA" id="ARBA00007920"/>
    </source>
</evidence>
<dbReference type="HOGENOM" id="CLU_000288_125_13_1"/>
<dbReference type="Gene3D" id="1.25.40.10">
    <property type="entry name" value="Tetratricopeptide repeat domain"/>
    <property type="match status" value="3"/>
</dbReference>
<dbReference type="SUPFAM" id="SSF53474">
    <property type="entry name" value="alpha/beta-Hydrolases"/>
    <property type="match status" value="1"/>
</dbReference>